<feature type="domain" description="N-acetyltransferase" evidence="3">
    <location>
        <begin position="5"/>
        <end position="153"/>
    </location>
</feature>
<dbReference type="Gene3D" id="3.40.630.30">
    <property type="match status" value="1"/>
</dbReference>
<evidence type="ECO:0000256" key="1">
    <source>
        <dbReference type="ARBA" id="ARBA00022679"/>
    </source>
</evidence>
<evidence type="ECO:0000313" key="4">
    <source>
        <dbReference type="EMBL" id="MCP1373718.1"/>
    </source>
</evidence>
<reference evidence="4 5" key="1">
    <citation type="submission" date="2022-06" db="EMBL/GenBank/DDBJ databases">
        <title>Dyella sp. Sa strain:Sa Genome sequencing.</title>
        <authorList>
            <person name="Park S."/>
        </authorList>
    </citation>
    <scope>NUCLEOTIDE SEQUENCE [LARGE SCALE GENOMIC DNA]</scope>
    <source>
        <strain evidence="4 5">Sa</strain>
    </source>
</reference>
<accession>A0ABT1F8L8</accession>
<organism evidence="4 5">
    <name type="scientific">Dyella lutea</name>
    <dbReference type="NCBI Taxonomy" id="2950441"/>
    <lineage>
        <taxon>Bacteria</taxon>
        <taxon>Pseudomonadati</taxon>
        <taxon>Pseudomonadota</taxon>
        <taxon>Gammaproteobacteria</taxon>
        <taxon>Lysobacterales</taxon>
        <taxon>Rhodanobacteraceae</taxon>
        <taxon>Dyella</taxon>
    </lineage>
</organism>
<keyword evidence="1" id="KW-0808">Transferase</keyword>
<protein>
    <submittedName>
        <fullName evidence="4">GNAT family N-acetyltransferase</fullName>
    </submittedName>
</protein>
<dbReference type="InterPro" id="IPR000182">
    <property type="entry name" value="GNAT_dom"/>
</dbReference>
<gene>
    <name evidence="4" type="ORF">NC595_06555</name>
</gene>
<dbReference type="PANTHER" id="PTHR43877">
    <property type="entry name" value="AMINOALKYLPHOSPHONATE N-ACETYLTRANSFERASE-RELATED-RELATED"/>
    <property type="match status" value="1"/>
</dbReference>
<dbReference type="EMBL" id="JAMZEK010000001">
    <property type="protein sequence ID" value="MCP1373718.1"/>
    <property type="molecule type" value="Genomic_DNA"/>
</dbReference>
<dbReference type="SUPFAM" id="SSF55729">
    <property type="entry name" value="Acyl-CoA N-acyltransferases (Nat)"/>
    <property type="match status" value="1"/>
</dbReference>
<evidence type="ECO:0000313" key="5">
    <source>
        <dbReference type="Proteomes" id="UP001204615"/>
    </source>
</evidence>
<sequence length="153" mass="16742">MSFRIRLDDLQGAPVQALLREHLAGVALHSPPESIHALDLDGLRAPGMSFWTVWEGEELLACGALKELDAAHGEVKSMRTAAAHLRRGAARAMLEHVVAEARRRGYRRLSLETGTAAAFEPAHWLYAAAGFVPCGPFNGYVEDPYSCFMTRAL</sequence>
<keyword evidence="5" id="KW-1185">Reference proteome</keyword>
<dbReference type="Proteomes" id="UP001204615">
    <property type="component" value="Unassembled WGS sequence"/>
</dbReference>
<dbReference type="InterPro" id="IPR016181">
    <property type="entry name" value="Acyl_CoA_acyltransferase"/>
</dbReference>
<dbReference type="InterPro" id="IPR050832">
    <property type="entry name" value="Bact_Acetyltransf"/>
</dbReference>
<dbReference type="PROSITE" id="PS51186">
    <property type="entry name" value="GNAT"/>
    <property type="match status" value="1"/>
</dbReference>
<name>A0ABT1F8L8_9GAMM</name>
<dbReference type="PANTHER" id="PTHR43877:SF5">
    <property type="entry name" value="BLL8307 PROTEIN"/>
    <property type="match status" value="1"/>
</dbReference>
<dbReference type="RefSeq" id="WP_253565504.1">
    <property type="nucleotide sequence ID" value="NZ_JAMZEK010000001.1"/>
</dbReference>
<dbReference type="CDD" id="cd04301">
    <property type="entry name" value="NAT_SF"/>
    <property type="match status" value="1"/>
</dbReference>
<dbReference type="Pfam" id="PF00583">
    <property type="entry name" value="Acetyltransf_1"/>
    <property type="match status" value="1"/>
</dbReference>
<proteinExistence type="predicted"/>
<evidence type="ECO:0000256" key="2">
    <source>
        <dbReference type="ARBA" id="ARBA00023315"/>
    </source>
</evidence>
<keyword evidence="2" id="KW-0012">Acyltransferase</keyword>
<comment type="caution">
    <text evidence="4">The sequence shown here is derived from an EMBL/GenBank/DDBJ whole genome shotgun (WGS) entry which is preliminary data.</text>
</comment>
<evidence type="ECO:0000259" key="3">
    <source>
        <dbReference type="PROSITE" id="PS51186"/>
    </source>
</evidence>